<dbReference type="GO" id="GO:0016740">
    <property type="term" value="F:transferase activity"/>
    <property type="evidence" value="ECO:0007669"/>
    <property type="project" value="UniProtKB-KW"/>
</dbReference>
<dbReference type="GeneID" id="45616045"/>
<name>A0A0S6U9J5_NEOTH</name>
<keyword evidence="7" id="KW-0808">Transferase</keyword>
<dbReference type="NCBIfam" id="TIGR01003">
    <property type="entry name" value="PTS_HPr_family"/>
    <property type="match status" value="1"/>
</dbReference>
<sequence>MITKELTITNETGLHARPATLFVQTAQSFKSKIGITKGDRQADAKSILAVMGLGITKDTSITIWAEGEDEKEAIEALERLVKSNFREGIEDAS</sequence>
<evidence type="ECO:0000256" key="2">
    <source>
        <dbReference type="ARBA" id="ARBA00004496"/>
    </source>
</evidence>
<keyword evidence="4" id="KW-0963">Cytoplasm</keyword>
<dbReference type="EMBL" id="DF238840">
    <property type="protein sequence ID" value="GAF25777.1"/>
    <property type="molecule type" value="Genomic_DNA"/>
</dbReference>
<organism evidence="7">
    <name type="scientific">Moorella thermoacetica Y72</name>
    <dbReference type="NCBI Taxonomy" id="1325331"/>
    <lineage>
        <taxon>Bacteria</taxon>
        <taxon>Bacillati</taxon>
        <taxon>Bacillota</taxon>
        <taxon>Clostridia</taxon>
        <taxon>Neomoorellales</taxon>
        <taxon>Neomoorellaceae</taxon>
        <taxon>Neomoorella</taxon>
    </lineage>
</organism>
<dbReference type="InterPro" id="IPR000032">
    <property type="entry name" value="HPr-like"/>
</dbReference>
<dbReference type="CDD" id="cd00367">
    <property type="entry name" value="PTS-HPr_like"/>
    <property type="match status" value="1"/>
</dbReference>
<dbReference type="GO" id="GO:0009401">
    <property type="term" value="P:phosphoenolpyruvate-dependent sugar phosphotransferase system"/>
    <property type="evidence" value="ECO:0007669"/>
    <property type="project" value="UniProtKB-KW"/>
</dbReference>
<reference evidence="7" key="1">
    <citation type="journal article" date="2014" name="Gene">
        <title>Genome-guided analysis of transformation efficiency and carbon dioxide assimilation by Moorella thermoacetica Y72.</title>
        <authorList>
            <person name="Tsukahara K."/>
            <person name="Kita A."/>
            <person name="Nakashimada Y."/>
            <person name="Hoshino T."/>
            <person name="Murakami K."/>
        </authorList>
    </citation>
    <scope>NUCLEOTIDE SEQUENCE [LARGE SCALE GENOMIC DNA]</scope>
    <source>
        <strain evidence="7">Y72</strain>
    </source>
</reference>
<dbReference type="InterPro" id="IPR001020">
    <property type="entry name" value="PTS_HPr_His_P_site"/>
</dbReference>
<evidence type="ECO:0000256" key="3">
    <source>
        <dbReference type="ARBA" id="ARBA00020422"/>
    </source>
</evidence>
<keyword evidence="5" id="KW-0598">Phosphotransferase system</keyword>
<accession>A0A0S6U9J5</accession>
<feature type="domain" description="HPr" evidence="6">
    <location>
        <begin position="1"/>
        <end position="88"/>
    </location>
</feature>
<dbReference type="AlphaFoldDB" id="A0A0S6U9J5"/>
<dbReference type="InterPro" id="IPR002114">
    <property type="entry name" value="PTS_HPr_Ser_P_site"/>
</dbReference>
<comment type="function">
    <text evidence="1">General (non sugar-specific) component of the phosphoenolpyruvate-dependent sugar phosphotransferase system (sugar PTS). This major carbohydrate active-transport system catalyzes the phosphorylation of incoming sugar substrates concomitantly with their translocation across the cell membrane. The phosphoryl group from phosphoenolpyruvate (PEP) is transferred to the phosphoryl carrier protein HPr by enzyme I. Phospho-HPr then transfers it to the PTS EIIA domain.</text>
</comment>
<dbReference type="PROSITE" id="PS51350">
    <property type="entry name" value="PTS_HPR_DOM"/>
    <property type="match status" value="1"/>
</dbReference>
<dbReference type="PRINTS" id="PR00107">
    <property type="entry name" value="PHOSPHOCPHPR"/>
</dbReference>
<dbReference type="InterPro" id="IPR050399">
    <property type="entry name" value="HPr"/>
</dbReference>
<evidence type="ECO:0000313" key="7">
    <source>
        <dbReference type="EMBL" id="GAF25777.1"/>
    </source>
</evidence>
<gene>
    <name evidence="7" type="ORF">MTY_1114</name>
</gene>
<dbReference type="PANTHER" id="PTHR33705">
    <property type="entry name" value="PHOSPHOCARRIER PROTEIN HPR"/>
    <property type="match status" value="1"/>
</dbReference>
<dbReference type="Pfam" id="PF00381">
    <property type="entry name" value="PTS-HPr"/>
    <property type="match status" value="1"/>
</dbReference>
<comment type="subcellular location">
    <subcellularLocation>
        <location evidence="2">Cytoplasm</location>
    </subcellularLocation>
</comment>
<dbReference type="InterPro" id="IPR035895">
    <property type="entry name" value="HPr-like_sf"/>
</dbReference>
<evidence type="ECO:0000259" key="6">
    <source>
        <dbReference type="PROSITE" id="PS51350"/>
    </source>
</evidence>
<dbReference type="PROSITE" id="PS00369">
    <property type="entry name" value="PTS_HPR_HIS"/>
    <property type="match status" value="1"/>
</dbReference>
<dbReference type="GO" id="GO:0005737">
    <property type="term" value="C:cytoplasm"/>
    <property type="evidence" value="ECO:0007669"/>
    <property type="project" value="UniProtKB-SubCell"/>
</dbReference>
<proteinExistence type="predicted"/>
<dbReference type="RefSeq" id="WP_011391564.1">
    <property type="nucleotide sequence ID" value="NZ_DF238840.1"/>
</dbReference>
<dbReference type="Proteomes" id="UP000063718">
    <property type="component" value="Unassembled WGS sequence"/>
</dbReference>
<dbReference type="Gene3D" id="3.30.1340.10">
    <property type="entry name" value="HPr-like"/>
    <property type="match status" value="1"/>
</dbReference>
<protein>
    <recommendedName>
        <fullName evidence="3">Phosphocarrier protein HPr</fullName>
    </recommendedName>
</protein>
<evidence type="ECO:0000256" key="5">
    <source>
        <dbReference type="ARBA" id="ARBA00022683"/>
    </source>
</evidence>
<dbReference type="PROSITE" id="PS00589">
    <property type="entry name" value="PTS_HPR_SER"/>
    <property type="match status" value="1"/>
</dbReference>
<dbReference type="SUPFAM" id="SSF55594">
    <property type="entry name" value="HPr-like"/>
    <property type="match status" value="1"/>
</dbReference>
<evidence type="ECO:0000256" key="4">
    <source>
        <dbReference type="ARBA" id="ARBA00022490"/>
    </source>
</evidence>
<evidence type="ECO:0000256" key="1">
    <source>
        <dbReference type="ARBA" id="ARBA00003681"/>
    </source>
</evidence>
<dbReference type="PANTHER" id="PTHR33705:SF2">
    <property type="entry name" value="PHOSPHOCARRIER PROTEIN NPR"/>
    <property type="match status" value="1"/>
</dbReference>